<gene>
    <name evidence="2" type="ORF">J2W95_001614</name>
</gene>
<comment type="caution">
    <text evidence="2">The sequence shown here is derived from an EMBL/GenBank/DDBJ whole genome shotgun (WGS) entry which is preliminary data.</text>
</comment>
<accession>A0ABU1S1K7</accession>
<organism evidence="2 3">
    <name type="scientific">Flavobacterium granuli</name>
    <dbReference type="NCBI Taxonomy" id="280093"/>
    <lineage>
        <taxon>Bacteria</taxon>
        <taxon>Pseudomonadati</taxon>
        <taxon>Bacteroidota</taxon>
        <taxon>Flavobacteriia</taxon>
        <taxon>Flavobacteriales</taxon>
        <taxon>Flavobacteriaceae</taxon>
        <taxon>Flavobacterium</taxon>
    </lineage>
</organism>
<name>A0ABU1S1K7_9FLAO</name>
<protein>
    <recommendedName>
        <fullName evidence="4">Sensor histidine kinase</fullName>
    </recommendedName>
</protein>
<keyword evidence="1" id="KW-0472">Membrane</keyword>
<feature type="transmembrane region" description="Helical" evidence="1">
    <location>
        <begin position="21"/>
        <end position="41"/>
    </location>
</feature>
<keyword evidence="1" id="KW-1133">Transmembrane helix</keyword>
<keyword evidence="3" id="KW-1185">Reference proteome</keyword>
<proteinExistence type="predicted"/>
<keyword evidence="1" id="KW-0812">Transmembrane</keyword>
<evidence type="ECO:0000313" key="2">
    <source>
        <dbReference type="EMBL" id="MDR6844915.1"/>
    </source>
</evidence>
<reference evidence="2 3" key="1">
    <citation type="submission" date="2023-07" db="EMBL/GenBank/DDBJ databases">
        <title>Sorghum-associated microbial communities from plants grown in Nebraska, USA.</title>
        <authorList>
            <person name="Schachtman D."/>
        </authorList>
    </citation>
    <scope>NUCLEOTIDE SEQUENCE [LARGE SCALE GENOMIC DNA]</scope>
    <source>
        <strain evidence="2 3">BE124</strain>
    </source>
</reference>
<evidence type="ECO:0008006" key="4">
    <source>
        <dbReference type="Google" id="ProtNLM"/>
    </source>
</evidence>
<evidence type="ECO:0000313" key="3">
    <source>
        <dbReference type="Proteomes" id="UP001261871"/>
    </source>
</evidence>
<dbReference type="EMBL" id="JAVDTX010000003">
    <property type="protein sequence ID" value="MDR6844915.1"/>
    <property type="molecule type" value="Genomic_DNA"/>
</dbReference>
<dbReference type="Proteomes" id="UP001261871">
    <property type="component" value="Unassembled WGS sequence"/>
</dbReference>
<sequence length="47" mass="5820">MAYRFYEIDVVFVKNRIIFTYFLFLILLLSVIVVFISLLRFEYNTYL</sequence>
<evidence type="ECO:0000256" key="1">
    <source>
        <dbReference type="SAM" id="Phobius"/>
    </source>
</evidence>